<name>A0AAD8VU02_LOLMU</name>
<dbReference type="InterPro" id="IPR003613">
    <property type="entry name" value="Ubox_domain"/>
</dbReference>
<dbReference type="AlphaFoldDB" id="A0AAD8VU02"/>
<keyword evidence="2" id="KW-0808">Transferase</keyword>
<keyword evidence="5" id="KW-1185">Reference proteome</keyword>
<feature type="domain" description="U-box" evidence="3">
    <location>
        <begin position="6"/>
        <end position="69"/>
    </location>
</feature>
<dbReference type="FunFam" id="3.30.40.10:FF:000491">
    <property type="entry name" value="RING-type E3 ubiquitin transferase"/>
    <property type="match status" value="1"/>
</dbReference>
<dbReference type="SMART" id="SM00504">
    <property type="entry name" value="Ubox"/>
    <property type="match status" value="1"/>
</dbReference>
<evidence type="ECO:0000313" key="5">
    <source>
        <dbReference type="Proteomes" id="UP001231189"/>
    </source>
</evidence>
<evidence type="ECO:0000256" key="2">
    <source>
        <dbReference type="ARBA" id="ARBA00022679"/>
    </source>
</evidence>
<organism evidence="4 5">
    <name type="scientific">Lolium multiflorum</name>
    <name type="common">Italian ryegrass</name>
    <name type="synonym">Lolium perenne subsp. multiflorum</name>
    <dbReference type="NCBI Taxonomy" id="4521"/>
    <lineage>
        <taxon>Eukaryota</taxon>
        <taxon>Viridiplantae</taxon>
        <taxon>Streptophyta</taxon>
        <taxon>Embryophyta</taxon>
        <taxon>Tracheophyta</taxon>
        <taxon>Spermatophyta</taxon>
        <taxon>Magnoliopsida</taxon>
        <taxon>Liliopsida</taxon>
        <taxon>Poales</taxon>
        <taxon>Poaceae</taxon>
        <taxon>BOP clade</taxon>
        <taxon>Pooideae</taxon>
        <taxon>Poodae</taxon>
        <taxon>Poeae</taxon>
        <taxon>Poeae Chloroplast Group 2 (Poeae type)</taxon>
        <taxon>Loliodinae</taxon>
        <taxon>Loliinae</taxon>
        <taxon>Lolium</taxon>
    </lineage>
</organism>
<accession>A0AAD8VU02</accession>
<dbReference type="Pfam" id="PF04564">
    <property type="entry name" value="U-box"/>
    <property type="match status" value="1"/>
</dbReference>
<protein>
    <recommendedName>
        <fullName evidence="3">U-box domain-containing protein</fullName>
    </recommendedName>
</protein>
<evidence type="ECO:0000259" key="3">
    <source>
        <dbReference type="SMART" id="SM00504"/>
    </source>
</evidence>
<dbReference type="InterPro" id="IPR013083">
    <property type="entry name" value="Znf_RING/FYVE/PHD"/>
</dbReference>
<dbReference type="EMBL" id="JAUUTY010000006">
    <property type="protein sequence ID" value="KAK1619294.1"/>
    <property type="molecule type" value="Genomic_DNA"/>
</dbReference>
<dbReference type="PANTHER" id="PTHR23315">
    <property type="entry name" value="U BOX DOMAIN-CONTAINING"/>
    <property type="match status" value="1"/>
</dbReference>
<dbReference type="GO" id="GO:0004842">
    <property type="term" value="F:ubiquitin-protein transferase activity"/>
    <property type="evidence" value="ECO:0007669"/>
    <property type="project" value="InterPro"/>
</dbReference>
<dbReference type="Proteomes" id="UP001231189">
    <property type="component" value="Unassembled WGS sequence"/>
</dbReference>
<dbReference type="PANTHER" id="PTHR23315:SF339">
    <property type="entry name" value="U-BOX DOMAIN-CONTAINING PROTEIN 40"/>
    <property type="match status" value="1"/>
</dbReference>
<reference evidence="4" key="1">
    <citation type="submission" date="2023-07" db="EMBL/GenBank/DDBJ databases">
        <title>A chromosome-level genome assembly of Lolium multiflorum.</title>
        <authorList>
            <person name="Chen Y."/>
            <person name="Copetti D."/>
            <person name="Kolliker R."/>
            <person name="Studer B."/>
        </authorList>
    </citation>
    <scope>NUCLEOTIDE SEQUENCE</scope>
    <source>
        <strain evidence="4">02402/16</strain>
        <tissue evidence="4">Leaf</tissue>
    </source>
</reference>
<comment type="pathway">
    <text evidence="1">Protein modification; protein ubiquitination.</text>
</comment>
<gene>
    <name evidence="4" type="ORF">QYE76_024811</name>
</gene>
<dbReference type="SUPFAM" id="SSF57850">
    <property type="entry name" value="RING/U-box"/>
    <property type="match status" value="1"/>
</dbReference>
<sequence length="69" mass="7402">MDPPVEFPYPISGTLMADPVIVPPGRTIKRTCIQACDALAFYPPGVADLPSSPLVLIPNIALRSAILNW</sequence>
<proteinExistence type="predicted"/>
<evidence type="ECO:0000256" key="1">
    <source>
        <dbReference type="ARBA" id="ARBA00004906"/>
    </source>
</evidence>
<dbReference type="GO" id="GO:0016567">
    <property type="term" value="P:protein ubiquitination"/>
    <property type="evidence" value="ECO:0007669"/>
    <property type="project" value="InterPro"/>
</dbReference>
<evidence type="ECO:0000313" key="4">
    <source>
        <dbReference type="EMBL" id="KAK1619294.1"/>
    </source>
</evidence>
<dbReference type="Gene3D" id="3.30.40.10">
    <property type="entry name" value="Zinc/RING finger domain, C3HC4 (zinc finger)"/>
    <property type="match status" value="1"/>
</dbReference>
<comment type="caution">
    <text evidence="4">The sequence shown here is derived from an EMBL/GenBank/DDBJ whole genome shotgun (WGS) entry which is preliminary data.</text>
</comment>